<dbReference type="eggNOG" id="ENOG502RT94">
    <property type="taxonomic scope" value="Eukaryota"/>
</dbReference>
<gene>
    <name evidence="1" type="ORF">CAEBREN_24410</name>
</gene>
<evidence type="ECO:0000313" key="1">
    <source>
        <dbReference type="EMBL" id="EGT49618.1"/>
    </source>
</evidence>
<dbReference type="Proteomes" id="UP000008068">
    <property type="component" value="Unassembled WGS sequence"/>
</dbReference>
<proteinExistence type="predicted"/>
<name>G0MDM8_CAEBE</name>
<dbReference type="Pfam" id="PF12078">
    <property type="entry name" value="DUF3557"/>
    <property type="match status" value="1"/>
</dbReference>
<dbReference type="InterPro" id="IPR021942">
    <property type="entry name" value="DUF3557"/>
</dbReference>
<dbReference type="PANTHER" id="PTHR31379">
    <property type="entry name" value="F-BOX C PROTEIN-RELATED-RELATED"/>
    <property type="match status" value="1"/>
</dbReference>
<organism evidence="2">
    <name type="scientific">Caenorhabditis brenneri</name>
    <name type="common">Nematode worm</name>
    <dbReference type="NCBI Taxonomy" id="135651"/>
    <lineage>
        <taxon>Eukaryota</taxon>
        <taxon>Metazoa</taxon>
        <taxon>Ecdysozoa</taxon>
        <taxon>Nematoda</taxon>
        <taxon>Chromadorea</taxon>
        <taxon>Rhabditida</taxon>
        <taxon>Rhabditina</taxon>
        <taxon>Rhabditomorpha</taxon>
        <taxon>Rhabditoidea</taxon>
        <taxon>Rhabditidae</taxon>
        <taxon>Peloderinae</taxon>
        <taxon>Caenorhabditis</taxon>
    </lineage>
</organism>
<dbReference type="AlphaFoldDB" id="G0MDM8"/>
<dbReference type="HOGENOM" id="CLU_858506_0_0_1"/>
<evidence type="ECO:0008006" key="3">
    <source>
        <dbReference type="Google" id="ProtNLM"/>
    </source>
</evidence>
<evidence type="ECO:0000313" key="2">
    <source>
        <dbReference type="Proteomes" id="UP000008068"/>
    </source>
</evidence>
<dbReference type="PANTHER" id="PTHR31379:SF1">
    <property type="entry name" value="F-BOX C PROTEIN-RELATED"/>
    <property type="match status" value="1"/>
</dbReference>
<dbReference type="OrthoDB" id="5910309at2759"/>
<dbReference type="EMBL" id="GL379790">
    <property type="protein sequence ID" value="EGT49618.1"/>
    <property type="molecule type" value="Genomic_DNA"/>
</dbReference>
<dbReference type="OMA" id="RIYTANH"/>
<reference evidence="2" key="1">
    <citation type="submission" date="2011-07" db="EMBL/GenBank/DDBJ databases">
        <authorList>
            <consortium name="Caenorhabditis brenneri Sequencing and Analysis Consortium"/>
            <person name="Wilson R.K."/>
        </authorList>
    </citation>
    <scope>NUCLEOTIDE SEQUENCE [LARGE SCALE GENOMIC DNA]</scope>
    <source>
        <strain evidence="2">PB2801</strain>
    </source>
</reference>
<keyword evidence="2" id="KW-1185">Reference proteome</keyword>
<accession>G0MDM8</accession>
<sequence length="324" mass="37773">MVIGLTYPCQEYFLQYLDANRRIQLSARCPSIRKLDGSVPFRIETLTIRDKEIMLNNTSFKVDDFLLPFFTILETKNQLTQEQSQKNIKEKLTASEIMNKLISQFFNGRKEIIVRSFKAECALESVVPGGLKFMTPKLTVDHNSITSAGQFIHEDSLPIQHLVIDNWQWGLDSDVLIPFELVIVSDAKFLEIIREFETNESQWVKVLIQQSNELISRFPFFLHYYIAAPLVRHWKVQLKDVGHKCIVNFLEDNLTKLSELIDWMLRNSGLDENFGRERIYTANHISIPLTHTSNILINLLETDGRRKLEILTVWYIPELVQNQE</sequence>
<dbReference type="InParanoid" id="G0MDM8"/>
<protein>
    <recommendedName>
        <fullName evidence="3">DUF38 domain-containing protein</fullName>
    </recommendedName>
</protein>